<reference evidence="7 8" key="1">
    <citation type="submission" date="2019-03" db="EMBL/GenBank/DDBJ databases">
        <title>Genomic Encyclopedia of Type Strains, Phase IV (KMG-IV): sequencing the most valuable type-strain genomes for metagenomic binning, comparative biology and taxonomic classification.</title>
        <authorList>
            <person name="Goeker M."/>
        </authorList>
    </citation>
    <scope>NUCLEOTIDE SEQUENCE [LARGE SCALE GENOMIC DNA]</scope>
    <source>
        <strain evidence="7 8">DSM 103923</strain>
    </source>
</reference>
<dbReference type="SMART" id="SM00387">
    <property type="entry name" value="HATPase_c"/>
    <property type="match status" value="1"/>
</dbReference>
<evidence type="ECO:0000313" key="7">
    <source>
        <dbReference type="EMBL" id="TCS71008.1"/>
    </source>
</evidence>
<dbReference type="InterPro" id="IPR036890">
    <property type="entry name" value="HATPase_C_sf"/>
</dbReference>
<dbReference type="PRINTS" id="PR00344">
    <property type="entry name" value="BCTRLSENSOR"/>
</dbReference>
<dbReference type="RefSeq" id="WP_165919178.1">
    <property type="nucleotide sequence ID" value="NZ_AP018721.1"/>
</dbReference>
<protein>
    <recommendedName>
        <fullName evidence="2">histidine kinase</fullName>
        <ecNumber evidence="2">2.7.13.3</ecNumber>
    </recommendedName>
</protein>
<evidence type="ECO:0000256" key="3">
    <source>
        <dbReference type="ARBA" id="ARBA00023012"/>
    </source>
</evidence>
<dbReference type="Proteomes" id="UP000295135">
    <property type="component" value="Unassembled WGS sequence"/>
</dbReference>
<evidence type="ECO:0000313" key="8">
    <source>
        <dbReference type="Proteomes" id="UP000295135"/>
    </source>
</evidence>
<dbReference type="InterPro" id="IPR004358">
    <property type="entry name" value="Sig_transdc_His_kin-like_C"/>
</dbReference>
<evidence type="ECO:0000256" key="4">
    <source>
        <dbReference type="PROSITE-ProRule" id="PRU00110"/>
    </source>
</evidence>
<dbReference type="Pfam" id="PF02518">
    <property type="entry name" value="HATPase_c"/>
    <property type="match status" value="1"/>
</dbReference>
<dbReference type="InterPro" id="IPR003594">
    <property type="entry name" value="HATPase_dom"/>
</dbReference>
<dbReference type="InterPro" id="IPR008207">
    <property type="entry name" value="Sig_transdc_His_kin_Hpt_dom"/>
</dbReference>
<dbReference type="Gene3D" id="3.30.565.10">
    <property type="entry name" value="Histidine kinase-like ATPase, C-terminal domain"/>
    <property type="match status" value="1"/>
</dbReference>
<dbReference type="InterPro" id="IPR005467">
    <property type="entry name" value="His_kinase_dom"/>
</dbReference>
<feature type="domain" description="HPt" evidence="6">
    <location>
        <begin position="8"/>
        <end position="119"/>
    </location>
</feature>
<feature type="modified residue" description="Phosphohistidine" evidence="4">
    <location>
        <position position="55"/>
    </location>
</feature>
<comment type="caution">
    <text evidence="7">The sequence shown here is derived from an EMBL/GenBank/DDBJ whole genome shotgun (WGS) entry which is preliminary data.</text>
</comment>
<organism evidence="7 8">
    <name type="scientific">Sulfuritortus calidifontis</name>
    <dbReference type="NCBI Taxonomy" id="1914471"/>
    <lineage>
        <taxon>Bacteria</taxon>
        <taxon>Pseudomonadati</taxon>
        <taxon>Pseudomonadota</taxon>
        <taxon>Betaproteobacteria</taxon>
        <taxon>Nitrosomonadales</taxon>
        <taxon>Thiobacillaceae</taxon>
        <taxon>Sulfuritortus</taxon>
    </lineage>
</organism>
<dbReference type="Pfam" id="PF01627">
    <property type="entry name" value="Hpt"/>
    <property type="match status" value="1"/>
</dbReference>
<dbReference type="EC" id="2.7.13.3" evidence="2"/>
<dbReference type="PANTHER" id="PTHR43395:SF8">
    <property type="entry name" value="HISTIDINE KINASE"/>
    <property type="match status" value="1"/>
</dbReference>
<dbReference type="GO" id="GO:0000155">
    <property type="term" value="F:phosphorelay sensor kinase activity"/>
    <property type="evidence" value="ECO:0007669"/>
    <property type="project" value="UniProtKB-ARBA"/>
</dbReference>
<dbReference type="PANTHER" id="PTHR43395">
    <property type="entry name" value="SENSOR HISTIDINE KINASE CHEA"/>
    <property type="match status" value="1"/>
</dbReference>
<dbReference type="InterPro" id="IPR051315">
    <property type="entry name" value="Bact_Chemotaxis_CheA"/>
</dbReference>
<sequence length="297" mass="31333">MTDETAAPETLDPNLLPVFLAEAEVLLPGIRTGLALLAAGLSETAGLRRLQRSLHTLKGTARMTGALALGEAVHRLELRIKVLAETVDAPVVDLQPQLIEVEALLQSLKESPMALLPAGAEETVPAEITLEALADRLHRACDQAALDLVKRVHLRIEDNGIYFERGRLEALAPALDHLVRNAVAHGIEPPALRAAAGKPAWGEVRVEAGWSACGIDIAVSDDGAGIEVSLLDRIFEPGFSTAWAVNHTAGLGIGLDAVQAVVDEMGGTIQVASEPGRGSRFKISLPAQAACHSTQPK</sequence>
<evidence type="ECO:0000256" key="1">
    <source>
        <dbReference type="ARBA" id="ARBA00000085"/>
    </source>
</evidence>
<keyword evidence="3" id="KW-0902">Two-component regulatory system</keyword>
<proteinExistence type="predicted"/>
<keyword evidence="8" id="KW-1185">Reference proteome</keyword>
<feature type="domain" description="Histidine kinase" evidence="5">
    <location>
        <begin position="171"/>
        <end position="289"/>
    </location>
</feature>
<evidence type="ECO:0000256" key="2">
    <source>
        <dbReference type="ARBA" id="ARBA00012438"/>
    </source>
</evidence>
<keyword evidence="4" id="KW-0597">Phosphoprotein</keyword>
<comment type="catalytic activity">
    <reaction evidence="1">
        <text>ATP + protein L-histidine = ADP + protein N-phospho-L-histidine.</text>
        <dbReference type="EC" id="2.7.13.3"/>
    </reaction>
</comment>
<dbReference type="Gene3D" id="1.20.120.160">
    <property type="entry name" value="HPT domain"/>
    <property type="match status" value="1"/>
</dbReference>
<dbReference type="SUPFAM" id="SSF55874">
    <property type="entry name" value="ATPase domain of HSP90 chaperone/DNA topoisomerase II/histidine kinase"/>
    <property type="match status" value="1"/>
</dbReference>
<dbReference type="AlphaFoldDB" id="A0A4R3JWX7"/>
<dbReference type="SUPFAM" id="SSF47226">
    <property type="entry name" value="Histidine-containing phosphotransfer domain, HPT domain"/>
    <property type="match status" value="1"/>
</dbReference>
<dbReference type="PROSITE" id="PS50109">
    <property type="entry name" value="HIS_KIN"/>
    <property type="match status" value="1"/>
</dbReference>
<dbReference type="CDD" id="cd00088">
    <property type="entry name" value="HPT"/>
    <property type="match status" value="1"/>
</dbReference>
<dbReference type="EMBL" id="SLZY01000012">
    <property type="protein sequence ID" value="TCS71008.1"/>
    <property type="molecule type" value="Genomic_DNA"/>
</dbReference>
<dbReference type="InterPro" id="IPR036641">
    <property type="entry name" value="HPT_dom_sf"/>
</dbReference>
<accession>A0A4R3JWX7</accession>
<evidence type="ECO:0000259" key="6">
    <source>
        <dbReference type="PROSITE" id="PS50894"/>
    </source>
</evidence>
<evidence type="ECO:0000259" key="5">
    <source>
        <dbReference type="PROSITE" id="PS50109"/>
    </source>
</evidence>
<name>A0A4R3JWX7_9PROT</name>
<gene>
    <name evidence="7" type="ORF">EDC61_11224</name>
</gene>
<dbReference type="PROSITE" id="PS50894">
    <property type="entry name" value="HPT"/>
    <property type="match status" value="1"/>
</dbReference>